<dbReference type="AlphaFoldDB" id="A0AA40KVP3"/>
<feature type="chain" id="PRO_5041286470" evidence="1">
    <location>
        <begin position="21"/>
        <end position="160"/>
    </location>
</feature>
<dbReference type="GO" id="GO:0005549">
    <property type="term" value="F:odorant binding"/>
    <property type="evidence" value="ECO:0007669"/>
    <property type="project" value="InterPro"/>
</dbReference>
<dbReference type="Gene3D" id="1.10.238.20">
    <property type="entry name" value="Pheromone/general odorant binding protein domain"/>
    <property type="match status" value="1"/>
</dbReference>
<reference evidence="2" key="1">
    <citation type="submission" date="2021-10" db="EMBL/GenBank/DDBJ databases">
        <title>Melipona bicolor Genome sequencing and assembly.</title>
        <authorList>
            <person name="Araujo N.S."/>
            <person name="Arias M.C."/>
        </authorList>
    </citation>
    <scope>NUCLEOTIDE SEQUENCE</scope>
    <source>
        <strain evidence="2">USP_2M_L1-L4_2017</strain>
        <tissue evidence="2">Whole body</tissue>
    </source>
</reference>
<dbReference type="CDD" id="cd23992">
    <property type="entry name" value="PBP_GOBP"/>
    <property type="match status" value="1"/>
</dbReference>
<keyword evidence="3" id="KW-1185">Reference proteome</keyword>
<accession>A0AA40KVP3</accession>
<dbReference type="SUPFAM" id="SSF47565">
    <property type="entry name" value="Insect pheromone/odorant-binding proteins"/>
    <property type="match status" value="1"/>
</dbReference>
<name>A0AA40KVP3_9HYME</name>
<sequence length="160" mass="18360">MRIAVILFCILYFACTPSRADESGIITCVPDMGKEFDKAMSLLNNETTEGNDQYRCLLACILEKKDMMVDNEFQASVIEEYIAEVFNDDENEKETMLQHTHHCIHEAENDDKCVAARQFVDCTKEQLDLRNIFLSSLFLEALAIRLKSIVTFIDFTSKLN</sequence>
<evidence type="ECO:0000313" key="3">
    <source>
        <dbReference type="Proteomes" id="UP001177670"/>
    </source>
</evidence>
<organism evidence="2 3">
    <name type="scientific">Melipona bicolor</name>
    <dbReference type="NCBI Taxonomy" id="60889"/>
    <lineage>
        <taxon>Eukaryota</taxon>
        <taxon>Metazoa</taxon>
        <taxon>Ecdysozoa</taxon>
        <taxon>Arthropoda</taxon>
        <taxon>Hexapoda</taxon>
        <taxon>Insecta</taxon>
        <taxon>Pterygota</taxon>
        <taxon>Neoptera</taxon>
        <taxon>Endopterygota</taxon>
        <taxon>Hymenoptera</taxon>
        <taxon>Apocrita</taxon>
        <taxon>Aculeata</taxon>
        <taxon>Apoidea</taxon>
        <taxon>Anthophila</taxon>
        <taxon>Apidae</taxon>
        <taxon>Melipona</taxon>
    </lineage>
</organism>
<dbReference type="InterPro" id="IPR006170">
    <property type="entry name" value="PBP/GOBP"/>
</dbReference>
<keyword evidence="1" id="KW-0732">Signal</keyword>
<dbReference type="EMBL" id="JAHYIQ010000002">
    <property type="protein sequence ID" value="KAK1134672.1"/>
    <property type="molecule type" value="Genomic_DNA"/>
</dbReference>
<gene>
    <name evidence="2" type="ORF">K0M31_007452</name>
</gene>
<dbReference type="Pfam" id="PF01395">
    <property type="entry name" value="PBP_GOBP"/>
    <property type="match status" value="1"/>
</dbReference>
<dbReference type="Proteomes" id="UP001177670">
    <property type="component" value="Unassembled WGS sequence"/>
</dbReference>
<comment type="caution">
    <text evidence="2">The sequence shown here is derived from an EMBL/GenBank/DDBJ whole genome shotgun (WGS) entry which is preliminary data.</text>
</comment>
<feature type="signal peptide" evidence="1">
    <location>
        <begin position="1"/>
        <end position="20"/>
    </location>
</feature>
<protein>
    <submittedName>
        <fullName evidence="2">Uncharacterized protein</fullName>
    </submittedName>
</protein>
<evidence type="ECO:0000256" key="1">
    <source>
        <dbReference type="SAM" id="SignalP"/>
    </source>
</evidence>
<dbReference type="InterPro" id="IPR036728">
    <property type="entry name" value="PBP_GOBP_sf"/>
</dbReference>
<evidence type="ECO:0000313" key="2">
    <source>
        <dbReference type="EMBL" id="KAK1134672.1"/>
    </source>
</evidence>
<proteinExistence type="predicted"/>